<reference evidence="2" key="3">
    <citation type="submission" date="2015-04" db="UniProtKB">
        <authorList>
            <consortium name="EnsemblPlants"/>
        </authorList>
    </citation>
    <scope>IDENTIFICATION</scope>
    <source>
        <strain evidence="2">cv. Jemalong A17</strain>
    </source>
</reference>
<evidence type="ECO:0000313" key="3">
    <source>
        <dbReference type="Proteomes" id="UP000002051"/>
    </source>
</evidence>
<dbReference type="Proteomes" id="UP000002051">
    <property type="component" value="Chromosome 6"/>
</dbReference>
<dbReference type="AlphaFoldDB" id="A0A072UBW4"/>
<keyword evidence="3" id="KW-1185">Reference proteome</keyword>
<dbReference type="EMBL" id="CM001222">
    <property type="protein sequence ID" value="KEH26936.1"/>
    <property type="molecule type" value="Genomic_DNA"/>
</dbReference>
<organism evidence="1 3">
    <name type="scientific">Medicago truncatula</name>
    <name type="common">Barrel medic</name>
    <name type="synonym">Medicago tribuloides</name>
    <dbReference type="NCBI Taxonomy" id="3880"/>
    <lineage>
        <taxon>Eukaryota</taxon>
        <taxon>Viridiplantae</taxon>
        <taxon>Streptophyta</taxon>
        <taxon>Embryophyta</taxon>
        <taxon>Tracheophyta</taxon>
        <taxon>Spermatophyta</taxon>
        <taxon>Magnoliopsida</taxon>
        <taxon>eudicotyledons</taxon>
        <taxon>Gunneridae</taxon>
        <taxon>Pentapetalae</taxon>
        <taxon>rosids</taxon>
        <taxon>fabids</taxon>
        <taxon>Fabales</taxon>
        <taxon>Fabaceae</taxon>
        <taxon>Papilionoideae</taxon>
        <taxon>50 kb inversion clade</taxon>
        <taxon>NPAAA clade</taxon>
        <taxon>Hologalegina</taxon>
        <taxon>IRL clade</taxon>
        <taxon>Trifolieae</taxon>
        <taxon>Medicago</taxon>
    </lineage>
</organism>
<evidence type="ECO:0000313" key="2">
    <source>
        <dbReference type="EnsemblPlants" id="KEH26936"/>
    </source>
</evidence>
<dbReference type="HOGENOM" id="CLU_2187875_0_0_1"/>
<evidence type="ECO:0000313" key="1">
    <source>
        <dbReference type="EMBL" id="KEH26936.1"/>
    </source>
</evidence>
<name>A0A072UBW4_MEDTR</name>
<dbReference type="EnsemblPlants" id="KEH26936">
    <property type="protein sequence ID" value="KEH26936"/>
    <property type="gene ID" value="MTR_6g079610"/>
</dbReference>
<dbReference type="Gene3D" id="1.20.1440.90">
    <property type="entry name" value="Phosphoenolpyruvate/pyruvate domain"/>
    <property type="match status" value="1"/>
</dbReference>
<gene>
    <name evidence="1" type="ordered locus">MTR_6g079610</name>
</gene>
<protein>
    <submittedName>
        <fullName evidence="1 2">Uncharacterized protein</fullName>
    </submittedName>
</protein>
<reference evidence="1 3" key="1">
    <citation type="journal article" date="2011" name="Nature">
        <title>The Medicago genome provides insight into the evolution of rhizobial symbioses.</title>
        <authorList>
            <person name="Young N.D."/>
            <person name="Debelle F."/>
            <person name="Oldroyd G.E."/>
            <person name="Geurts R."/>
            <person name="Cannon S.B."/>
            <person name="Udvardi M.K."/>
            <person name="Benedito V.A."/>
            <person name="Mayer K.F."/>
            <person name="Gouzy J."/>
            <person name="Schoof H."/>
            <person name="Van de Peer Y."/>
            <person name="Proost S."/>
            <person name="Cook D.R."/>
            <person name="Meyers B.C."/>
            <person name="Spannagl M."/>
            <person name="Cheung F."/>
            <person name="De Mita S."/>
            <person name="Krishnakumar V."/>
            <person name="Gundlach H."/>
            <person name="Zhou S."/>
            <person name="Mudge J."/>
            <person name="Bharti A.K."/>
            <person name="Murray J.D."/>
            <person name="Naoumkina M.A."/>
            <person name="Rosen B."/>
            <person name="Silverstein K.A."/>
            <person name="Tang H."/>
            <person name="Rombauts S."/>
            <person name="Zhao P.X."/>
            <person name="Zhou P."/>
            <person name="Barbe V."/>
            <person name="Bardou P."/>
            <person name="Bechner M."/>
            <person name="Bellec A."/>
            <person name="Berger A."/>
            <person name="Berges H."/>
            <person name="Bidwell S."/>
            <person name="Bisseling T."/>
            <person name="Choisne N."/>
            <person name="Couloux A."/>
            <person name="Denny R."/>
            <person name="Deshpande S."/>
            <person name="Dai X."/>
            <person name="Doyle J.J."/>
            <person name="Dudez A.M."/>
            <person name="Farmer A.D."/>
            <person name="Fouteau S."/>
            <person name="Franken C."/>
            <person name="Gibelin C."/>
            <person name="Gish J."/>
            <person name="Goldstein S."/>
            <person name="Gonzalez A.J."/>
            <person name="Green P.J."/>
            <person name="Hallab A."/>
            <person name="Hartog M."/>
            <person name="Hua A."/>
            <person name="Humphray S.J."/>
            <person name="Jeong D.H."/>
            <person name="Jing Y."/>
            <person name="Jocker A."/>
            <person name="Kenton S.M."/>
            <person name="Kim D.J."/>
            <person name="Klee K."/>
            <person name="Lai H."/>
            <person name="Lang C."/>
            <person name="Lin S."/>
            <person name="Macmil S.L."/>
            <person name="Magdelenat G."/>
            <person name="Matthews L."/>
            <person name="McCorrison J."/>
            <person name="Monaghan E.L."/>
            <person name="Mun J.H."/>
            <person name="Najar F.Z."/>
            <person name="Nicholson C."/>
            <person name="Noirot C."/>
            <person name="O'Bleness M."/>
            <person name="Paule C.R."/>
            <person name="Poulain J."/>
            <person name="Prion F."/>
            <person name="Qin B."/>
            <person name="Qu C."/>
            <person name="Retzel E.F."/>
            <person name="Riddle C."/>
            <person name="Sallet E."/>
            <person name="Samain S."/>
            <person name="Samson N."/>
            <person name="Sanders I."/>
            <person name="Saurat O."/>
            <person name="Scarpelli C."/>
            <person name="Schiex T."/>
            <person name="Segurens B."/>
            <person name="Severin A.J."/>
            <person name="Sherrier D.J."/>
            <person name="Shi R."/>
            <person name="Sims S."/>
            <person name="Singer S.R."/>
            <person name="Sinharoy S."/>
            <person name="Sterck L."/>
            <person name="Viollet A."/>
            <person name="Wang B.B."/>
            <person name="Wang K."/>
            <person name="Wang M."/>
            <person name="Wang X."/>
            <person name="Warfsmann J."/>
            <person name="Weissenbach J."/>
            <person name="White D.D."/>
            <person name="White J.D."/>
            <person name="Wiley G.B."/>
            <person name="Wincker P."/>
            <person name="Xing Y."/>
            <person name="Yang L."/>
            <person name="Yao Z."/>
            <person name="Ying F."/>
            <person name="Zhai J."/>
            <person name="Zhou L."/>
            <person name="Zuber A."/>
            <person name="Denarie J."/>
            <person name="Dixon R.A."/>
            <person name="May G.D."/>
            <person name="Schwartz D.C."/>
            <person name="Rogers J."/>
            <person name="Quetier F."/>
            <person name="Town C.D."/>
            <person name="Roe B.A."/>
        </authorList>
    </citation>
    <scope>NUCLEOTIDE SEQUENCE [LARGE SCALE GENOMIC DNA]</scope>
    <source>
        <strain evidence="1">A17</strain>
        <strain evidence="2 3">cv. Jemalong A17</strain>
    </source>
</reference>
<accession>A0A072UBW4</accession>
<proteinExistence type="predicted"/>
<reference evidence="1 3" key="2">
    <citation type="journal article" date="2014" name="BMC Genomics">
        <title>An improved genome release (version Mt4.0) for the model legume Medicago truncatula.</title>
        <authorList>
            <person name="Tang H."/>
            <person name="Krishnakumar V."/>
            <person name="Bidwell S."/>
            <person name="Rosen B."/>
            <person name="Chan A."/>
            <person name="Zhou S."/>
            <person name="Gentzbittel L."/>
            <person name="Childs K.L."/>
            <person name="Yandell M."/>
            <person name="Gundlach H."/>
            <person name="Mayer K.F."/>
            <person name="Schwartz D.C."/>
            <person name="Town C.D."/>
        </authorList>
    </citation>
    <scope>GENOME REANNOTATION</scope>
    <source>
        <strain evidence="1">A17</strain>
        <strain evidence="2 3">cv. Jemalong A17</strain>
    </source>
</reference>
<sequence>MDLTYVNSTAIDLYIQEVYSLRFELSTKRCSDKLSSVMQLQSFSFVSYDSNDLTRKRHSTQGDGILNDAARSKILKKESRIEKIEGIANRNMLLFHDALKVGQTLQKVK</sequence>